<proteinExistence type="predicted"/>
<comment type="caution">
    <text evidence="2">The sequence shown here is derived from an EMBL/GenBank/DDBJ whole genome shotgun (WGS) entry which is preliminary data.</text>
</comment>
<protein>
    <submittedName>
        <fullName evidence="2">Uncharacterized protein</fullName>
    </submittedName>
</protein>
<evidence type="ECO:0000313" key="3">
    <source>
        <dbReference type="Proteomes" id="UP000322080"/>
    </source>
</evidence>
<evidence type="ECO:0000313" key="2">
    <source>
        <dbReference type="EMBL" id="TYB83338.1"/>
    </source>
</evidence>
<keyword evidence="3" id="KW-1185">Reference proteome</keyword>
<reference evidence="2 3" key="1">
    <citation type="submission" date="2019-08" db="EMBL/GenBank/DDBJ databases">
        <title>Identification of a novel species of the genus Boseongicola.</title>
        <authorList>
            <person name="Zhang X.-Q."/>
        </authorList>
    </citation>
    <scope>NUCLEOTIDE SEQUENCE [LARGE SCALE GENOMIC DNA]</scope>
    <source>
        <strain evidence="2 3">HY14</strain>
    </source>
</reference>
<gene>
    <name evidence="2" type="ORF">FVF75_03950</name>
</gene>
<evidence type="ECO:0000256" key="1">
    <source>
        <dbReference type="SAM" id="SignalP"/>
    </source>
</evidence>
<dbReference type="AlphaFoldDB" id="A0A5D0RRM3"/>
<accession>A0A5D0RRM3</accession>
<organism evidence="2 3">
    <name type="scientific">Maritimibacter fusiformis</name>
    <dbReference type="NCBI Taxonomy" id="2603819"/>
    <lineage>
        <taxon>Bacteria</taxon>
        <taxon>Pseudomonadati</taxon>
        <taxon>Pseudomonadota</taxon>
        <taxon>Alphaproteobacteria</taxon>
        <taxon>Rhodobacterales</taxon>
        <taxon>Roseobacteraceae</taxon>
        <taxon>Maritimibacter</taxon>
    </lineage>
</organism>
<sequence length="188" mass="20547">MKRMLLTIGMALAGPALAEDPPICGTSSAADWAKIQEIFTGEWLIEHQAGYALFNGMVLPFPGDGEVETITIFQLGDTLQATHPEAQAPLVLRLADEPRWTVDIDNPAIPDPLMTPDDVAMVAGCPQLDLPRLVGTSTAVMDGVPMEFTYRMMAMDWSTLYGIMEIDSVVQGTPIEARRTVWMRLAGR</sequence>
<dbReference type="EMBL" id="VSIY01000003">
    <property type="protein sequence ID" value="TYB83338.1"/>
    <property type="molecule type" value="Genomic_DNA"/>
</dbReference>
<feature type="signal peptide" evidence="1">
    <location>
        <begin position="1"/>
        <end position="18"/>
    </location>
</feature>
<name>A0A5D0RRM3_9RHOB</name>
<dbReference type="RefSeq" id="WP_148376428.1">
    <property type="nucleotide sequence ID" value="NZ_VSIY01000003.1"/>
</dbReference>
<dbReference type="Proteomes" id="UP000322080">
    <property type="component" value="Unassembled WGS sequence"/>
</dbReference>
<feature type="chain" id="PRO_5022912061" evidence="1">
    <location>
        <begin position="19"/>
        <end position="188"/>
    </location>
</feature>
<keyword evidence="1" id="KW-0732">Signal</keyword>